<dbReference type="InterPro" id="IPR038765">
    <property type="entry name" value="Papain-like_cys_pep_sf"/>
</dbReference>
<sequence length="959" mass="105683">MESFDKDVFFFDDNQKLIKVVGEENLFSNIQEMEITPNKEELINDKLSVSTEFDEEIKDAVYMAVRESESSFSMYKIAGIADPGSLLIFTGVNFGPDELEGYIINDIRPANEFFQKTIQRIIDYTLGEWRVGYLDSTLPKVSMNFYYCSVREALKMLQTLGCEILFKCNLTGEGITDKWIEVHRQIGEYSNERYDYGDKALTIEKEVNRSNLFTSLIGRGKGEEVGDGYGRRIEFDQVYWSKSKGDPLNKPTGQINLEISEMTAKYGIPTKNGKRRKREKVVIFEDCEEPNELIQLTYQELVNCSRPLVQFKSTIFGADKLGNTIRIHREDRGYHYETRIFSVKINRLTGKVDTGLGDNLNNSATRQASNVQNSLQTLDDTKMTFYESTEVSKFQSDIIRGAKGGSIIMMNPSDTGKGTSRQPYQMVWMNGDSIATSNHFLVANSEGIGFIDGKFNEANFKTAWTIDGNFNANYIQSGRIRADIFETSFNAVGDQLKLVKGALQVVNSNKKIMELTKKGMQFWSGTKEIGTIGTTDSAGNPFPDASTPTPIPDNALVIRTEGSGKYILISPNKGKGFIMLANGTTIHNGDMNIQGKLRVFGDLDVQGKLTIKGQEVFPGQGGGTDPGGGWNGEYPPGVTSQADKFAWELWVILLSKGYSKAAAAGILGNVQGEAGVSMNPDIAQIGGPAYGIVQWDGSAYPLVGSPTYDGRTYVQRLMAAAGITEDYRTMAAQGKLLDWTMYNGQWLGIVQPTTQAAFKAITDPSQAAYAFERNYERPANTHPERQGWAVNWYNKFKDLEISSGGGGSILSTAKSLLGYFHYSMPLRTQFGSVENPDRNGYADCSSFVWLVLTKAGYRTPPGVGWYTGSMTSDARGARNWLTEIPQSQGKAGDVLIVNQGGGAGSNGHTAILAEDWHGYTTSIIEMGGMQSGGVGVGRVDMSFGWLLNGGDVCIARAKK</sequence>
<organism evidence="4 5">
    <name type="scientific">Enterococcus avium</name>
    <name type="common">Streptococcus avium</name>
    <dbReference type="NCBI Taxonomy" id="33945"/>
    <lineage>
        <taxon>Bacteria</taxon>
        <taxon>Bacillati</taxon>
        <taxon>Bacillota</taxon>
        <taxon>Bacilli</taxon>
        <taxon>Lactobacillales</taxon>
        <taxon>Enterococcaceae</taxon>
        <taxon>Enterococcus</taxon>
    </lineage>
</organism>
<evidence type="ECO:0000313" key="4">
    <source>
        <dbReference type="EMBL" id="TRZ33312.1"/>
    </source>
</evidence>
<feature type="domain" description="Bacteriophage lysin" evidence="1">
    <location>
        <begin position="839"/>
        <end position="913"/>
    </location>
</feature>
<dbReference type="InterPro" id="IPR007119">
    <property type="entry name" value="Phage_tail_spike_N"/>
</dbReference>
<accession>A0A8B5W0F6</accession>
<dbReference type="InterPro" id="IPR041219">
    <property type="entry name" value="Phage_lysozyme2"/>
</dbReference>
<dbReference type="Pfam" id="PF06605">
    <property type="entry name" value="Prophage_tail"/>
    <property type="match status" value="1"/>
</dbReference>
<evidence type="ECO:0008006" key="6">
    <source>
        <dbReference type="Google" id="ProtNLM"/>
    </source>
</evidence>
<evidence type="ECO:0000259" key="1">
    <source>
        <dbReference type="Pfam" id="PF05382"/>
    </source>
</evidence>
<evidence type="ECO:0000259" key="3">
    <source>
        <dbReference type="Pfam" id="PF18013"/>
    </source>
</evidence>
<gene>
    <name evidence="4" type="ORF">AUF17_04155</name>
</gene>
<dbReference type="InterPro" id="IPR010572">
    <property type="entry name" value="Tail_dom"/>
</dbReference>
<dbReference type="InterPro" id="IPR008044">
    <property type="entry name" value="Phage_lysin"/>
</dbReference>
<feature type="domain" description="Tail spike" evidence="2">
    <location>
        <begin position="112"/>
        <end position="346"/>
    </location>
</feature>
<reference evidence="4 5" key="1">
    <citation type="submission" date="2017-10" db="EMBL/GenBank/DDBJ databases">
        <title>FDA dAtabase for Regulatory Grade micrObial Sequences (FDA-ARGOS): Supporting development and validation of Infectious Disease Dx tests.</title>
        <authorList>
            <person name="Campos J."/>
            <person name="Goldberg B."/>
            <person name="Tallon L.J."/>
            <person name="Sadzewicz L."/>
            <person name="Sengamalay N."/>
            <person name="Ott S."/>
            <person name="Godinez A."/>
            <person name="Nagaraj S."/>
            <person name="Vyas G."/>
            <person name="Aluvathingal J."/>
            <person name="Nadendla S."/>
            <person name="Geyer C."/>
            <person name="Nandy P."/>
            <person name="Hobson J."/>
            <person name="Sichtig H."/>
        </authorList>
    </citation>
    <scope>NUCLEOTIDE SEQUENCE [LARGE SCALE GENOMIC DNA]</scope>
    <source>
        <strain evidence="4 5">FDAARGOS_185</strain>
    </source>
</reference>
<dbReference type="EMBL" id="PDXQ01000001">
    <property type="protein sequence ID" value="TRZ33312.1"/>
    <property type="molecule type" value="Genomic_DNA"/>
</dbReference>
<dbReference type="Gene3D" id="1.10.530.10">
    <property type="match status" value="1"/>
</dbReference>
<comment type="caution">
    <text evidence="4">The sequence shown here is derived from an EMBL/GenBank/DDBJ whole genome shotgun (WGS) entry which is preliminary data.</text>
</comment>
<evidence type="ECO:0000313" key="5">
    <source>
        <dbReference type="Proteomes" id="UP000316316"/>
    </source>
</evidence>
<feature type="domain" description="Phage tail lysozyme" evidence="3">
    <location>
        <begin position="646"/>
        <end position="796"/>
    </location>
</feature>
<dbReference type="RefSeq" id="WP_144324638.1">
    <property type="nucleotide sequence ID" value="NZ_PDXQ01000001.1"/>
</dbReference>
<dbReference type="NCBIfam" id="TIGR01665">
    <property type="entry name" value="put_anti_recept"/>
    <property type="match status" value="1"/>
</dbReference>
<name>A0A8B5W0F6_ENTAV</name>
<dbReference type="Pfam" id="PF18013">
    <property type="entry name" value="Phage_lysozyme2"/>
    <property type="match status" value="1"/>
</dbReference>
<protein>
    <recommendedName>
        <fullName evidence="6">CHAP domain-containing protein</fullName>
    </recommendedName>
</protein>
<dbReference type="Pfam" id="PF05382">
    <property type="entry name" value="Amidase_5"/>
    <property type="match status" value="1"/>
</dbReference>
<dbReference type="Proteomes" id="UP000316316">
    <property type="component" value="Unassembled WGS sequence"/>
</dbReference>
<proteinExistence type="predicted"/>
<evidence type="ECO:0000259" key="2">
    <source>
        <dbReference type="Pfam" id="PF06605"/>
    </source>
</evidence>
<dbReference type="AlphaFoldDB" id="A0A8B5W0F6"/>
<dbReference type="SUPFAM" id="SSF54001">
    <property type="entry name" value="Cysteine proteinases"/>
    <property type="match status" value="1"/>
</dbReference>
<dbReference type="Gene3D" id="3.90.1720.10">
    <property type="entry name" value="endopeptidase domain like (from Nostoc punctiforme)"/>
    <property type="match status" value="1"/>
</dbReference>